<feature type="compositionally biased region" description="Basic and acidic residues" evidence="1">
    <location>
        <begin position="67"/>
        <end position="83"/>
    </location>
</feature>
<evidence type="ECO:0000256" key="1">
    <source>
        <dbReference type="SAM" id="MobiDB-lite"/>
    </source>
</evidence>
<organism evidence="2 3">
    <name type="scientific">Gallibacterium anatis 4895</name>
    <dbReference type="NCBI Taxonomy" id="1396510"/>
    <lineage>
        <taxon>Bacteria</taxon>
        <taxon>Pseudomonadati</taxon>
        <taxon>Pseudomonadota</taxon>
        <taxon>Gammaproteobacteria</taxon>
        <taxon>Pasteurellales</taxon>
        <taxon>Pasteurellaceae</taxon>
        <taxon>Gallibacterium</taxon>
    </lineage>
</organism>
<dbReference type="RefSeq" id="WP_039164521.1">
    <property type="nucleotide sequence ID" value="NZ_JPJQ01000054.1"/>
</dbReference>
<dbReference type="AlphaFoldDB" id="A0A0A2ZRT4"/>
<feature type="compositionally biased region" description="Acidic residues" evidence="1">
    <location>
        <begin position="57"/>
        <end position="66"/>
    </location>
</feature>
<feature type="region of interest" description="Disordered" evidence="1">
    <location>
        <begin position="1"/>
        <end position="101"/>
    </location>
</feature>
<evidence type="ECO:0000313" key="2">
    <source>
        <dbReference type="EMBL" id="KGQ59736.1"/>
    </source>
</evidence>
<gene>
    <name evidence="2" type="ORF">IO48_10975</name>
</gene>
<sequence>MTRLDNALNAIPTVDLDESAFTGTGGSAEYEEPASTDRGDVLEPTEQPVEEPKEPEAPAEESETPVEEPKAPENEPEGEKTEPETEPEPQTNDKVNQHVPYQRFKRELEKRKAIEAELEKLKSAPREAQADVNVDYNVSIDGDKFKAMSQAFAEGNAELAQQLFTEMLGSNVSAAAQAAAKAATERAYDSARAEAEQAVQARSVIQEAQEAAEIVMAEFDIFNDKSEAFDEQLFNDAIRIRDGLLASGSSVGEAILEAAELVAARNGIVAKSVAAEREAAKPKATVKAPNVKVKMEQAAKVPPKVGGEAHDAKPTIDVMNMSDAEFDQLSEADLRRLRGDFV</sequence>
<dbReference type="Proteomes" id="UP000030554">
    <property type="component" value="Unassembled WGS sequence"/>
</dbReference>
<reference evidence="2 3" key="1">
    <citation type="submission" date="2014-07" db="EMBL/GenBank/DDBJ databases">
        <title>Chaperone-usher fimbriae in a diverse selection of Gallibacterium genomes.</title>
        <authorList>
            <person name="Kudirkiene E."/>
            <person name="Bager R.J."/>
            <person name="Johnson T.J."/>
            <person name="Bojesen A.M."/>
        </authorList>
    </citation>
    <scope>NUCLEOTIDE SEQUENCE [LARGE SCALE GENOMIC DNA]</scope>
    <source>
        <strain evidence="2 3">4895</strain>
    </source>
</reference>
<dbReference type="EMBL" id="JPJQ01000054">
    <property type="protein sequence ID" value="KGQ59736.1"/>
    <property type="molecule type" value="Genomic_DNA"/>
</dbReference>
<protein>
    <submittedName>
        <fullName evidence="2">Uncharacterized protein</fullName>
    </submittedName>
</protein>
<evidence type="ECO:0000313" key="3">
    <source>
        <dbReference type="Proteomes" id="UP000030554"/>
    </source>
</evidence>
<name>A0A0A2ZRT4_9PAST</name>
<accession>A0A0A2ZRT4</accession>
<comment type="caution">
    <text evidence="2">The sequence shown here is derived from an EMBL/GenBank/DDBJ whole genome shotgun (WGS) entry which is preliminary data.</text>
</comment>
<proteinExistence type="predicted"/>